<dbReference type="HOGENOM" id="CLU_817877_0_0_2"/>
<proteinExistence type="inferred from homology"/>
<dbReference type="PANTHER" id="PTHR36174">
    <property type="entry name" value="LIPID II:GLYCINE GLYCYLTRANSFERASE"/>
    <property type="match status" value="1"/>
</dbReference>
<dbReference type="RefSeq" id="WP_048043901.1">
    <property type="nucleotide sequence ID" value="NZ_CP009511.1"/>
</dbReference>
<accession>A0A0E3LSV6</accession>
<keyword evidence="5" id="KW-0012">Acyltransferase</keyword>
<dbReference type="GO" id="GO:0016755">
    <property type="term" value="F:aminoacyltransferase activity"/>
    <property type="evidence" value="ECO:0007669"/>
    <property type="project" value="InterPro"/>
</dbReference>
<dbReference type="GO" id="GO:0071555">
    <property type="term" value="P:cell wall organization"/>
    <property type="evidence" value="ECO:0007669"/>
    <property type="project" value="UniProtKB-KW"/>
</dbReference>
<dbReference type="PATRIC" id="fig|1434115.4.peg.3133"/>
<dbReference type="GeneID" id="24865727"/>
<keyword evidence="2" id="KW-0808">Transferase</keyword>
<keyword evidence="6" id="KW-0961">Cell wall biogenesis/degradation</keyword>
<dbReference type="PROSITE" id="PS51191">
    <property type="entry name" value="FEMABX"/>
    <property type="match status" value="1"/>
</dbReference>
<dbReference type="GO" id="GO:0008360">
    <property type="term" value="P:regulation of cell shape"/>
    <property type="evidence" value="ECO:0007669"/>
    <property type="project" value="UniProtKB-KW"/>
</dbReference>
<evidence type="ECO:0000313" key="8">
    <source>
        <dbReference type="EMBL" id="AKB62436.1"/>
    </source>
</evidence>
<evidence type="ECO:0000256" key="6">
    <source>
        <dbReference type="ARBA" id="ARBA00023316"/>
    </source>
</evidence>
<dbReference type="InterPro" id="IPR016181">
    <property type="entry name" value="Acyl_CoA_acyltransferase"/>
</dbReference>
<evidence type="ECO:0000313" key="9">
    <source>
        <dbReference type="Proteomes" id="UP000033116"/>
    </source>
</evidence>
<dbReference type="GO" id="GO:0044038">
    <property type="term" value="P:cell wall macromolecule biosynthetic process"/>
    <property type="evidence" value="ECO:0007669"/>
    <property type="project" value="InterPro"/>
</dbReference>
<evidence type="ECO:0000256" key="1">
    <source>
        <dbReference type="ARBA" id="ARBA00009943"/>
    </source>
</evidence>
<dbReference type="InterPro" id="IPR050644">
    <property type="entry name" value="PG_Glycine_Bridge_Synth"/>
</dbReference>
<evidence type="ECO:0000259" key="7">
    <source>
        <dbReference type="Pfam" id="PF13480"/>
    </source>
</evidence>
<protein>
    <recommendedName>
        <fullName evidence="7">BioF2-like acetyltransferase domain-containing protein</fullName>
    </recommendedName>
</protein>
<gene>
    <name evidence="8" type="ORF">MSMAP_2451</name>
</gene>
<keyword evidence="4" id="KW-0573">Peptidoglycan synthesis</keyword>
<dbReference type="Proteomes" id="UP000033116">
    <property type="component" value="Chromosome"/>
</dbReference>
<reference evidence="8 9" key="1">
    <citation type="submission" date="2014-07" db="EMBL/GenBank/DDBJ databases">
        <title>Methanogenic archaea and the global carbon cycle.</title>
        <authorList>
            <person name="Henriksen J.R."/>
            <person name="Luke J."/>
            <person name="Reinhart S."/>
            <person name="Benedict M.N."/>
            <person name="Youngblut N.D."/>
            <person name="Metcalf M.E."/>
            <person name="Whitaker R.J."/>
            <person name="Metcalf W.W."/>
        </authorList>
    </citation>
    <scope>NUCLEOTIDE SEQUENCE [LARGE SCALE GENOMIC DNA]</scope>
    <source>
        <strain evidence="8 9">SarPi</strain>
    </source>
</reference>
<dbReference type="Gene3D" id="3.40.630.30">
    <property type="match status" value="1"/>
</dbReference>
<sequence>MGDEIVITTSIDPEEWDHFVDNHPEGNIFHTQSMAKVWNQTKKREALSLAAVDDTGKIIAVLQAVIIKEKIDFLGSFSARSVIHGGPLYLANSEGQRASTALIKEHDKICQKRALYSQIRNLCDTSSKIDLFKQLDYQYEEHLNFLIELKKSEEELWKQLKKSRRYGIRSAEKNNVIIEEVFDKSLIPTIYDIIRETYRIAKIPLADISLFESAFDILDRKGMMKIFLAKQNENYIGTIIILLYKGVAYDWYAAAYRKHLNAYPNDLLAWHAIKWCKKNSFSTFDFGGAGKPDVPYGPREFKQQFGGESTNYGRYSKIYSPFKLKIAESGYELYKRVIGKC</sequence>
<dbReference type="InterPro" id="IPR038740">
    <property type="entry name" value="BioF2-like_GNAT_dom"/>
</dbReference>
<dbReference type="InterPro" id="IPR003447">
    <property type="entry name" value="FEMABX"/>
</dbReference>
<evidence type="ECO:0000256" key="2">
    <source>
        <dbReference type="ARBA" id="ARBA00022679"/>
    </source>
</evidence>
<keyword evidence="3" id="KW-0133">Cell shape</keyword>
<evidence type="ECO:0000256" key="3">
    <source>
        <dbReference type="ARBA" id="ARBA00022960"/>
    </source>
</evidence>
<comment type="similarity">
    <text evidence="1">Belongs to the FemABX family.</text>
</comment>
<dbReference type="PANTHER" id="PTHR36174:SF1">
    <property type="entry name" value="LIPID II:GLYCINE GLYCYLTRANSFERASE"/>
    <property type="match status" value="1"/>
</dbReference>
<dbReference type="EMBL" id="CP009511">
    <property type="protein sequence ID" value="AKB62436.1"/>
    <property type="molecule type" value="Genomic_DNA"/>
</dbReference>
<name>A0A0E3LSV6_METMZ</name>
<organism evidence="8 9">
    <name type="scientific">Methanosarcina mazei SarPi</name>
    <dbReference type="NCBI Taxonomy" id="1434115"/>
    <lineage>
        <taxon>Archaea</taxon>
        <taxon>Methanobacteriati</taxon>
        <taxon>Methanobacteriota</taxon>
        <taxon>Stenosarchaea group</taxon>
        <taxon>Methanomicrobia</taxon>
        <taxon>Methanosarcinales</taxon>
        <taxon>Methanosarcinaceae</taxon>
        <taxon>Methanosarcina</taxon>
    </lineage>
</organism>
<dbReference type="Pfam" id="PF13480">
    <property type="entry name" value="Acetyltransf_6"/>
    <property type="match status" value="1"/>
</dbReference>
<dbReference type="SUPFAM" id="SSF55729">
    <property type="entry name" value="Acyl-CoA N-acyltransferases (Nat)"/>
    <property type="match status" value="2"/>
</dbReference>
<evidence type="ECO:0000256" key="5">
    <source>
        <dbReference type="ARBA" id="ARBA00023315"/>
    </source>
</evidence>
<feature type="domain" description="BioF2-like acetyltransferase" evidence="7">
    <location>
        <begin position="165"/>
        <end position="290"/>
    </location>
</feature>
<dbReference type="AlphaFoldDB" id="A0A0E3LSV6"/>
<evidence type="ECO:0000256" key="4">
    <source>
        <dbReference type="ARBA" id="ARBA00022984"/>
    </source>
</evidence>